<feature type="compositionally biased region" description="Basic and acidic residues" evidence="1">
    <location>
        <begin position="1"/>
        <end position="11"/>
    </location>
</feature>
<evidence type="ECO:0000313" key="2">
    <source>
        <dbReference type="EMBL" id="KIO25389.1"/>
    </source>
</evidence>
<accession>A0A0C3QHV2</accession>
<dbReference type="HOGENOM" id="CLU_3108147_0_0_1"/>
<dbReference type="EMBL" id="KN823043">
    <property type="protein sequence ID" value="KIO25389.1"/>
    <property type="molecule type" value="Genomic_DNA"/>
</dbReference>
<dbReference type="Proteomes" id="UP000054248">
    <property type="component" value="Unassembled WGS sequence"/>
</dbReference>
<reference evidence="3" key="2">
    <citation type="submission" date="2015-01" db="EMBL/GenBank/DDBJ databases">
        <title>Evolutionary Origins and Diversification of the Mycorrhizal Mutualists.</title>
        <authorList>
            <consortium name="DOE Joint Genome Institute"/>
            <consortium name="Mycorrhizal Genomics Consortium"/>
            <person name="Kohler A."/>
            <person name="Kuo A."/>
            <person name="Nagy L.G."/>
            <person name="Floudas D."/>
            <person name="Copeland A."/>
            <person name="Barry K.W."/>
            <person name="Cichocki N."/>
            <person name="Veneault-Fourrey C."/>
            <person name="LaButti K."/>
            <person name="Lindquist E.A."/>
            <person name="Lipzen A."/>
            <person name="Lundell T."/>
            <person name="Morin E."/>
            <person name="Murat C."/>
            <person name="Riley R."/>
            <person name="Ohm R."/>
            <person name="Sun H."/>
            <person name="Tunlid A."/>
            <person name="Henrissat B."/>
            <person name="Grigoriev I.V."/>
            <person name="Hibbett D.S."/>
            <person name="Martin F."/>
        </authorList>
    </citation>
    <scope>NUCLEOTIDE SEQUENCE [LARGE SCALE GENOMIC DNA]</scope>
    <source>
        <strain evidence="3">MUT 4182</strain>
    </source>
</reference>
<name>A0A0C3QHV2_9AGAM</name>
<reference evidence="2 3" key="1">
    <citation type="submission" date="2014-04" db="EMBL/GenBank/DDBJ databases">
        <authorList>
            <consortium name="DOE Joint Genome Institute"/>
            <person name="Kuo A."/>
            <person name="Girlanda M."/>
            <person name="Perotto S."/>
            <person name="Kohler A."/>
            <person name="Nagy L.G."/>
            <person name="Floudas D."/>
            <person name="Copeland A."/>
            <person name="Barry K.W."/>
            <person name="Cichocki N."/>
            <person name="Veneault-Fourrey C."/>
            <person name="LaButti K."/>
            <person name="Lindquist E.A."/>
            <person name="Lipzen A."/>
            <person name="Lundell T."/>
            <person name="Morin E."/>
            <person name="Murat C."/>
            <person name="Sun H."/>
            <person name="Tunlid A."/>
            <person name="Henrissat B."/>
            <person name="Grigoriev I.V."/>
            <person name="Hibbett D.S."/>
            <person name="Martin F."/>
            <person name="Nordberg H.P."/>
            <person name="Cantor M.N."/>
            <person name="Hua S.X."/>
        </authorList>
    </citation>
    <scope>NUCLEOTIDE SEQUENCE [LARGE SCALE GENOMIC DNA]</scope>
    <source>
        <strain evidence="2 3">MUT 4182</strain>
    </source>
</reference>
<gene>
    <name evidence="2" type="ORF">M407DRAFT_25290</name>
</gene>
<organism evidence="2 3">
    <name type="scientific">Tulasnella calospora MUT 4182</name>
    <dbReference type="NCBI Taxonomy" id="1051891"/>
    <lineage>
        <taxon>Eukaryota</taxon>
        <taxon>Fungi</taxon>
        <taxon>Dikarya</taxon>
        <taxon>Basidiomycota</taxon>
        <taxon>Agaricomycotina</taxon>
        <taxon>Agaricomycetes</taxon>
        <taxon>Cantharellales</taxon>
        <taxon>Tulasnellaceae</taxon>
        <taxon>Tulasnella</taxon>
    </lineage>
</organism>
<evidence type="ECO:0000256" key="1">
    <source>
        <dbReference type="SAM" id="MobiDB-lite"/>
    </source>
</evidence>
<keyword evidence="3" id="KW-1185">Reference proteome</keyword>
<sequence>MDTETTPRDGVPRPATSGKARFCGKSDEWVMATDGRRSTAKLSARAFPHVF</sequence>
<protein>
    <submittedName>
        <fullName evidence="2">Uncharacterized protein</fullName>
    </submittedName>
</protein>
<proteinExistence type="predicted"/>
<evidence type="ECO:0000313" key="3">
    <source>
        <dbReference type="Proteomes" id="UP000054248"/>
    </source>
</evidence>
<dbReference type="AlphaFoldDB" id="A0A0C3QHV2"/>
<feature type="region of interest" description="Disordered" evidence="1">
    <location>
        <begin position="1"/>
        <end position="21"/>
    </location>
</feature>